<proteinExistence type="predicted"/>
<dbReference type="Proteomes" id="UP001165090">
    <property type="component" value="Unassembled WGS sequence"/>
</dbReference>
<reference evidence="1 2" key="1">
    <citation type="journal article" date="2023" name="IScience">
        <title>Expanded male sex-determining region conserved during the evolution of homothallism in the green alga Volvox.</title>
        <authorList>
            <person name="Yamamoto K."/>
            <person name="Matsuzaki R."/>
            <person name="Mahakham W."/>
            <person name="Heman W."/>
            <person name="Sekimoto H."/>
            <person name="Kawachi M."/>
            <person name="Minakuchi Y."/>
            <person name="Toyoda A."/>
            <person name="Nozaki H."/>
        </authorList>
    </citation>
    <scope>NUCLEOTIDE SEQUENCE [LARGE SCALE GENOMIC DNA]</scope>
    <source>
        <strain evidence="1 2">NIES-4468</strain>
    </source>
</reference>
<organism evidence="1 2">
    <name type="scientific">Volvox africanus</name>
    <dbReference type="NCBI Taxonomy" id="51714"/>
    <lineage>
        <taxon>Eukaryota</taxon>
        <taxon>Viridiplantae</taxon>
        <taxon>Chlorophyta</taxon>
        <taxon>core chlorophytes</taxon>
        <taxon>Chlorophyceae</taxon>
        <taxon>CS clade</taxon>
        <taxon>Chlamydomonadales</taxon>
        <taxon>Volvocaceae</taxon>
        <taxon>Volvox</taxon>
    </lineage>
</organism>
<accession>A0ABQ5SM05</accession>
<dbReference type="EMBL" id="BSDZ01000101">
    <property type="protein sequence ID" value="GLI71027.1"/>
    <property type="molecule type" value="Genomic_DNA"/>
</dbReference>
<comment type="caution">
    <text evidence="1">The sequence shown here is derived from an EMBL/GenBank/DDBJ whole genome shotgun (WGS) entry which is preliminary data.</text>
</comment>
<protein>
    <submittedName>
        <fullName evidence="1">Uncharacterized protein</fullName>
    </submittedName>
</protein>
<keyword evidence="2" id="KW-1185">Reference proteome</keyword>
<evidence type="ECO:0000313" key="2">
    <source>
        <dbReference type="Proteomes" id="UP001165090"/>
    </source>
</evidence>
<gene>
    <name evidence="1" type="ORF">VaNZ11_016144</name>
</gene>
<name>A0ABQ5SM05_9CHLO</name>
<evidence type="ECO:0000313" key="1">
    <source>
        <dbReference type="EMBL" id="GLI71027.1"/>
    </source>
</evidence>
<sequence length="148" mass="16490">MDFVTSWFSRRSAEAKWRCGPVRGRINDAQAKLLVKALQWRDKSAVLTHISELVAHGRGVQDDLLNQRVTEAVIKCFMKGTKMMSFLAQILVLLNILIPAEVSLPPLPVRYYLLAGTEGCRASPGGSLQGSRDELPQAVGQLRKWMVD</sequence>